<organism evidence="3 4">
    <name type="scientific">Diatrype stigma</name>
    <dbReference type="NCBI Taxonomy" id="117547"/>
    <lineage>
        <taxon>Eukaryota</taxon>
        <taxon>Fungi</taxon>
        <taxon>Dikarya</taxon>
        <taxon>Ascomycota</taxon>
        <taxon>Pezizomycotina</taxon>
        <taxon>Sordariomycetes</taxon>
        <taxon>Xylariomycetidae</taxon>
        <taxon>Xylariales</taxon>
        <taxon>Diatrypaceae</taxon>
        <taxon>Diatrype</taxon>
    </lineage>
</organism>
<evidence type="ECO:0000313" key="3">
    <source>
        <dbReference type="EMBL" id="KAK7751414.1"/>
    </source>
</evidence>
<dbReference type="Pfam" id="PF00026">
    <property type="entry name" value="Asp"/>
    <property type="match status" value="1"/>
</dbReference>
<feature type="domain" description="Peptidase A1" evidence="2">
    <location>
        <begin position="1"/>
        <end position="138"/>
    </location>
</feature>
<dbReference type="Gene3D" id="2.40.70.10">
    <property type="entry name" value="Acid Proteases"/>
    <property type="match status" value="2"/>
</dbReference>
<dbReference type="PANTHER" id="PTHR47966:SF65">
    <property type="entry name" value="ASPARTIC-TYPE ENDOPEPTIDASE"/>
    <property type="match status" value="1"/>
</dbReference>
<dbReference type="PRINTS" id="PR00792">
    <property type="entry name" value="PEPSIN"/>
</dbReference>
<name>A0AAN9YRH1_9PEZI</name>
<dbReference type="EMBL" id="JAKJXP020000050">
    <property type="protein sequence ID" value="KAK7751414.1"/>
    <property type="molecule type" value="Genomic_DNA"/>
</dbReference>
<dbReference type="InterPro" id="IPR001461">
    <property type="entry name" value="Aspartic_peptidase_A1"/>
</dbReference>
<gene>
    <name evidence="3" type="ORF">SLS62_006670</name>
</gene>
<protein>
    <recommendedName>
        <fullName evidence="2">Peptidase A1 domain-containing protein</fullName>
    </recommendedName>
</protein>
<keyword evidence="4" id="KW-1185">Reference proteome</keyword>
<dbReference type="GO" id="GO:0004190">
    <property type="term" value="F:aspartic-type endopeptidase activity"/>
    <property type="evidence" value="ECO:0007669"/>
    <property type="project" value="InterPro"/>
</dbReference>
<evidence type="ECO:0000256" key="1">
    <source>
        <dbReference type="ARBA" id="ARBA00007447"/>
    </source>
</evidence>
<dbReference type="InterPro" id="IPR033121">
    <property type="entry name" value="PEPTIDASE_A1"/>
</dbReference>
<comment type="similarity">
    <text evidence="1">Belongs to the peptidase A1 family.</text>
</comment>
<sequence>MMGIGTPGQAVKVAIDTGSSELWVDPVCKDASDSSLIQQYVRFGVSTRSQDINEGILGLSFGGNTSESDLTYSNFIDELYLQGATQSRAFSVALGSANSEESVISFGGIDTSKFSGSLTTLPILGRQNGESLYRYAVK</sequence>
<dbReference type="PANTHER" id="PTHR47966">
    <property type="entry name" value="BETA-SITE APP-CLEAVING ENZYME, ISOFORM A-RELATED"/>
    <property type="match status" value="1"/>
</dbReference>
<dbReference type="GO" id="GO:0006508">
    <property type="term" value="P:proteolysis"/>
    <property type="evidence" value="ECO:0007669"/>
    <property type="project" value="InterPro"/>
</dbReference>
<dbReference type="PROSITE" id="PS51767">
    <property type="entry name" value="PEPTIDASE_A1"/>
    <property type="match status" value="1"/>
</dbReference>
<dbReference type="SUPFAM" id="SSF50630">
    <property type="entry name" value="Acid proteases"/>
    <property type="match status" value="1"/>
</dbReference>
<evidence type="ECO:0000313" key="4">
    <source>
        <dbReference type="Proteomes" id="UP001320420"/>
    </source>
</evidence>
<accession>A0AAN9YRH1</accession>
<evidence type="ECO:0000259" key="2">
    <source>
        <dbReference type="PROSITE" id="PS51767"/>
    </source>
</evidence>
<dbReference type="Proteomes" id="UP001320420">
    <property type="component" value="Unassembled WGS sequence"/>
</dbReference>
<proteinExistence type="inferred from homology"/>
<dbReference type="AlphaFoldDB" id="A0AAN9YRH1"/>
<dbReference type="InterPro" id="IPR021109">
    <property type="entry name" value="Peptidase_aspartic_dom_sf"/>
</dbReference>
<reference evidence="3 4" key="1">
    <citation type="submission" date="2024-02" db="EMBL/GenBank/DDBJ databases">
        <title>De novo assembly and annotation of 12 fungi associated with fruit tree decline syndrome in Ontario, Canada.</title>
        <authorList>
            <person name="Sulman M."/>
            <person name="Ellouze W."/>
            <person name="Ilyukhin E."/>
        </authorList>
    </citation>
    <scope>NUCLEOTIDE SEQUENCE [LARGE SCALE GENOMIC DNA]</scope>
    <source>
        <strain evidence="3 4">M11/M66-122</strain>
    </source>
</reference>
<comment type="caution">
    <text evidence="3">The sequence shown here is derived from an EMBL/GenBank/DDBJ whole genome shotgun (WGS) entry which is preliminary data.</text>
</comment>